<sequence>MATGFTIGDGYAMYRGPVGDSAPHRHAAFQIAVGVGGDVAVRDGAGTVHRGAALVVAPMVAHRLLAADDVLTYFVEPQSAFADRLRRTYTRGIVVAPDLVAVPEGDVGPASVRPSGQLDPRLARALRTLLERNVAMPALAAEVGLSTQRLRALAREQAGMPLPRWRLWVRLRRAAAALQAGRSPAGAAAAAGFADQAHLTRAMRDMMGLTPAAVVPVLRRSRSSR</sequence>
<keyword evidence="1" id="KW-0805">Transcription regulation</keyword>
<keyword evidence="2" id="KW-0238">DNA-binding</keyword>
<dbReference type="InterPro" id="IPR018062">
    <property type="entry name" value="HTH_AraC-typ_CS"/>
</dbReference>
<dbReference type="InterPro" id="IPR009057">
    <property type="entry name" value="Homeodomain-like_sf"/>
</dbReference>
<dbReference type="SUPFAM" id="SSF51182">
    <property type="entry name" value="RmlC-like cupins"/>
    <property type="match status" value="1"/>
</dbReference>
<keyword evidence="6" id="KW-1185">Reference proteome</keyword>
<dbReference type="Gene3D" id="1.10.10.60">
    <property type="entry name" value="Homeodomain-like"/>
    <property type="match status" value="1"/>
</dbReference>
<evidence type="ECO:0000256" key="1">
    <source>
        <dbReference type="ARBA" id="ARBA00023015"/>
    </source>
</evidence>
<organism evidence="5 6">
    <name type="scientific">Dactylosporangium vinaceum</name>
    <dbReference type="NCBI Taxonomy" id="53362"/>
    <lineage>
        <taxon>Bacteria</taxon>
        <taxon>Bacillati</taxon>
        <taxon>Actinomycetota</taxon>
        <taxon>Actinomycetes</taxon>
        <taxon>Micromonosporales</taxon>
        <taxon>Micromonosporaceae</taxon>
        <taxon>Dactylosporangium</taxon>
    </lineage>
</organism>
<name>A0ABV5MRB7_9ACTN</name>
<dbReference type="PROSITE" id="PS00041">
    <property type="entry name" value="HTH_ARAC_FAMILY_1"/>
    <property type="match status" value="1"/>
</dbReference>
<protein>
    <submittedName>
        <fullName evidence="5">Helix-turn-helix domain-containing protein</fullName>
    </submittedName>
</protein>
<dbReference type="EMBL" id="JBHMCA010000090">
    <property type="protein sequence ID" value="MFB9451404.1"/>
    <property type="molecule type" value="Genomic_DNA"/>
</dbReference>
<dbReference type="InterPro" id="IPR018060">
    <property type="entry name" value="HTH_AraC"/>
</dbReference>
<gene>
    <name evidence="5" type="ORF">ACFFTR_50790</name>
</gene>
<dbReference type="SMART" id="SM00342">
    <property type="entry name" value="HTH_ARAC"/>
    <property type="match status" value="1"/>
</dbReference>
<dbReference type="PROSITE" id="PS01124">
    <property type="entry name" value="HTH_ARAC_FAMILY_2"/>
    <property type="match status" value="1"/>
</dbReference>
<dbReference type="InterPro" id="IPR011051">
    <property type="entry name" value="RmlC_Cupin_sf"/>
</dbReference>
<dbReference type="PANTHER" id="PTHR46796:SF15">
    <property type="entry name" value="BLL1074 PROTEIN"/>
    <property type="match status" value="1"/>
</dbReference>
<evidence type="ECO:0000259" key="4">
    <source>
        <dbReference type="PROSITE" id="PS01124"/>
    </source>
</evidence>
<evidence type="ECO:0000256" key="2">
    <source>
        <dbReference type="ARBA" id="ARBA00023125"/>
    </source>
</evidence>
<accession>A0ABV5MRB7</accession>
<dbReference type="PANTHER" id="PTHR46796">
    <property type="entry name" value="HTH-TYPE TRANSCRIPTIONAL ACTIVATOR RHAS-RELATED"/>
    <property type="match status" value="1"/>
</dbReference>
<evidence type="ECO:0000313" key="6">
    <source>
        <dbReference type="Proteomes" id="UP001589608"/>
    </source>
</evidence>
<dbReference type="Proteomes" id="UP001589608">
    <property type="component" value="Unassembled WGS sequence"/>
</dbReference>
<comment type="caution">
    <text evidence="5">The sequence shown here is derived from an EMBL/GenBank/DDBJ whole genome shotgun (WGS) entry which is preliminary data.</text>
</comment>
<proteinExistence type="predicted"/>
<dbReference type="Pfam" id="PF12833">
    <property type="entry name" value="HTH_18"/>
    <property type="match status" value="1"/>
</dbReference>
<evidence type="ECO:0000256" key="3">
    <source>
        <dbReference type="ARBA" id="ARBA00023163"/>
    </source>
</evidence>
<dbReference type="RefSeq" id="WP_223104351.1">
    <property type="nucleotide sequence ID" value="NZ_CP061913.1"/>
</dbReference>
<evidence type="ECO:0000313" key="5">
    <source>
        <dbReference type="EMBL" id="MFB9451404.1"/>
    </source>
</evidence>
<keyword evidence="3" id="KW-0804">Transcription</keyword>
<feature type="domain" description="HTH araC/xylS-type" evidence="4">
    <location>
        <begin position="120"/>
        <end position="217"/>
    </location>
</feature>
<dbReference type="SUPFAM" id="SSF46689">
    <property type="entry name" value="Homeodomain-like"/>
    <property type="match status" value="1"/>
</dbReference>
<dbReference type="InterPro" id="IPR050204">
    <property type="entry name" value="AraC_XylS_family_regulators"/>
</dbReference>
<reference evidence="5 6" key="1">
    <citation type="submission" date="2024-09" db="EMBL/GenBank/DDBJ databases">
        <authorList>
            <person name="Sun Q."/>
            <person name="Mori K."/>
        </authorList>
    </citation>
    <scope>NUCLEOTIDE SEQUENCE [LARGE SCALE GENOMIC DNA]</scope>
    <source>
        <strain evidence="5 6">JCM 3307</strain>
    </source>
</reference>